<feature type="domain" description="Histidine kinase CheA-like homodimeric" evidence="3">
    <location>
        <begin position="1"/>
        <end position="49"/>
    </location>
</feature>
<evidence type="ECO:0000313" key="5">
    <source>
        <dbReference type="Proteomes" id="UP000198828"/>
    </source>
</evidence>
<dbReference type="RefSeq" id="WP_200773724.1">
    <property type="nucleotide sequence ID" value="NZ_BSYN01000003.1"/>
</dbReference>
<dbReference type="InterPro" id="IPR036097">
    <property type="entry name" value="HisK_dim/P_sf"/>
</dbReference>
<protein>
    <recommendedName>
        <fullName evidence="2">histidine kinase</fullName>
        <ecNumber evidence="2">2.7.13.3</ecNumber>
    </recommendedName>
</protein>
<comment type="catalytic activity">
    <reaction evidence="1">
        <text>ATP + protein L-histidine = ADP + protein N-phospho-L-histidine.</text>
        <dbReference type="EC" id="2.7.13.3"/>
    </reaction>
</comment>
<name>A0A1H2ZRB0_9FIRM</name>
<dbReference type="Gene3D" id="1.10.287.560">
    <property type="entry name" value="Histidine kinase CheA-like, homodimeric domain"/>
    <property type="match status" value="1"/>
</dbReference>
<sequence>MDLVGELVIAEAMVLQNPDLEGLELDNFQKAARQLRKITSELQDVVMSVRMIPLSATFQRMNRIVRDMCRKLECNLRDNR</sequence>
<dbReference type="GO" id="GO:0005737">
    <property type="term" value="C:cytoplasm"/>
    <property type="evidence" value="ECO:0007669"/>
    <property type="project" value="InterPro"/>
</dbReference>
<proteinExistence type="predicted"/>
<dbReference type="EC" id="2.7.13.3" evidence="2"/>
<keyword evidence="5" id="KW-1185">Reference proteome</keyword>
<keyword evidence="4" id="KW-0808">Transferase</keyword>
<dbReference type="GO" id="GO:0000155">
    <property type="term" value="F:phosphorelay sensor kinase activity"/>
    <property type="evidence" value="ECO:0007669"/>
    <property type="project" value="InterPro"/>
</dbReference>
<dbReference type="SUPFAM" id="SSF47384">
    <property type="entry name" value="Homodimeric domain of signal transducing histidine kinase"/>
    <property type="match status" value="1"/>
</dbReference>
<keyword evidence="4" id="KW-0418">Kinase</keyword>
<dbReference type="AlphaFoldDB" id="A0A1H2ZRB0"/>
<accession>A0A1H2ZRB0</accession>
<dbReference type="Proteomes" id="UP000198828">
    <property type="component" value="Unassembled WGS sequence"/>
</dbReference>
<dbReference type="GO" id="GO:0006935">
    <property type="term" value="P:chemotaxis"/>
    <property type="evidence" value="ECO:0007669"/>
    <property type="project" value="InterPro"/>
</dbReference>
<evidence type="ECO:0000256" key="1">
    <source>
        <dbReference type="ARBA" id="ARBA00000085"/>
    </source>
</evidence>
<dbReference type="SMART" id="SM01231">
    <property type="entry name" value="H-kinase_dim"/>
    <property type="match status" value="1"/>
</dbReference>
<dbReference type="InterPro" id="IPR037006">
    <property type="entry name" value="CheA-like_homodim_sf"/>
</dbReference>
<reference evidence="4 5" key="1">
    <citation type="submission" date="2016-10" db="EMBL/GenBank/DDBJ databases">
        <authorList>
            <person name="de Groot N.N."/>
        </authorList>
    </citation>
    <scope>NUCLEOTIDE SEQUENCE [LARGE SCALE GENOMIC DNA]</scope>
    <source>
        <strain evidence="4 5">DSM 23310</strain>
    </source>
</reference>
<dbReference type="InterPro" id="IPR004105">
    <property type="entry name" value="CheA-like_dim"/>
</dbReference>
<dbReference type="EMBL" id="FNNG01000007">
    <property type="protein sequence ID" value="SDX19378.1"/>
    <property type="molecule type" value="Genomic_DNA"/>
</dbReference>
<evidence type="ECO:0000313" key="4">
    <source>
        <dbReference type="EMBL" id="SDX19378.1"/>
    </source>
</evidence>
<evidence type="ECO:0000256" key="2">
    <source>
        <dbReference type="ARBA" id="ARBA00012438"/>
    </source>
</evidence>
<dbReference type="Pfam" id="PF02895">
    <property type="entry name" value="H-kinase_dim"/>
    <property type="match status" value="1"/>
</dbReference>
<gene>
    <name evidence="4" type="ORF">SAMN05660923_01906</name>
</gene>
<organism evidence="4 5">
    <name type="scientific">Tepidimicrobium xylanilyticum</name>
    <dbReference type="NCBI Taxonomy" id="1123352"/>
    <lineage>
        <taxon>Bacteria</taxon>
        <taxon>Bacillati</taxon>
        <taxon>Bacillota</taxon>
        <taxon>Tissierellia</taxon>
        <taxon>Tissierellales</taxon>
        <taxon>Tepidimicrobiaceae</taxon>
        <taxon>Tepidimicrobium</taxon>
    </lineage>
</organism>
<evidence type="ECO:0000259" key="3">
    <source>
        <dbReference type="SMART" id="SM01231"/>
    </source>
</evidence>